<gene>
    <name evidence="2" type="ORF">NDU88_003777</name>
</gene>
<sequence length="170" mass="19332">MERNEVARTKWRSQETGVEAEGRLEKRGPIAVPCLFPGNPAYRRARRSLEGFGRIQQWRLSRDSRRGGPRSGKDRHCPTSKGRRYGSRPYRQPAWAEEARPGPTEAGRGRHIKKTPANYAVSGKERCTRELARGAHRQIRGNRVAASSCYGGQQEVENKGAWDHSERPHF</sequence>
<reference evidence="2" key="1">
    <citation type="journal article" date="2022" name="bioRxiv">
        <title>Sequencing and chromosome-scale assembly of the giantPleurodeles waltlgenome.</title>
        <authorList>
            <person name="Brown T."/>
            <person name="Elewa A."/>
            <person name="Iarovenko S."/>
            <person name="Subramanian E."/>
            <person name="Araus A.J."/>
            <person name="Petzold A."/>
            <person name="Susuki M."/>
            <person name="Suzuki K.-i.T."/>
            <person name="Hayashi T."/>
            <person name="Toyoda A."/>
            <person name="Oliveira C."/>
            <person name="Osipova E."/>
            <person name="Leigh N.D."/>
            <person name="Simon A."/>
            <person name="Yun M.H."/>
        </authorList>
    </citation>
    <scope>NUCLEOTIDE SEQUENCE</scope>
    <source>
        <strain evidence="2">20211129_DDA</strain>
        <tissue evidence="2">Liver</tissue>
    </source>
</reference>
<accession>A0AAV7KZG9</accession>
<dbReference type="AlphaFoldDB" id="A0AAV7KZG9"/>
<feature type="compositionally biased region" description="Basic and acidic residues" evidence="1">
    <location>
        <begin position="156"/>
        <end position="170"/>
    </location>
</feature>
<protein>
    <submittedName>
        <fullName evidence="2">Uncharacterized protein</fullName>
    </submittedName>
</protein>
<feature type="compositionally biased region" description="Basic and acidic residues" evidence="1">
    <location>
        <begin position="60"/>
        <end position="77"/>
    </location>
</feature>
<evidence type="ECO:0000256" key="1">
    <source>
        <dbReference type="SAM" id="MobiDB-lite"/>
    </source>
</evidence>
<name>A0AAV7KZG9_PLEWA</name>
<comment type="caution">
    <text evidence="2">The sequence shown here is derived from an EMBL/GenBank/DDBJ whole genome shotgun (WGS) entry which is preliminary data.</text>
</comment>
<dbReference type="Proteomes" id="UP001066276">
    <property type="component" value="Chromosome 12"/>
</dbReference>
<dbReference type="EMBL" id="JANPWB010000016">
    <property type="protein sequence ID" value="KAJ1083620.1"/>
    <property type="molecule type" value="Genomic_DNA"/>
</dbReference>
<feature type="region of interest" description="Disordered" evidence="1">
    <location>
        <begin position="58"/>
        <end position="121"/>
    </location>
</feature>
<keyword evidence="3" id="KW-1185">Reference proteome</keyword>
<organism evidence="2 3">
    <name type="scientific">Pleurodeles waltl</name>
    <name type="common">Iberian ribbed newt</name>
    <dbReference type="NCBI Taxonomy" id="8319"/>
    <lineage>
        <taxon>Eukaryota</taxon>
        <taxon>Metazoa</taxon>
        <taxon>Chordata</taxon>
        <taxon>Craniata</taxon>
        <taxon>Vertebrata</taxon>
        <taxon>Euteleostomi</taxon>
        <taxon>Amphibia</taxon>
        <taxon>Batrachia</taxon>
        <taxon>Caudata</taxon>
        <taxon>Salamandroidea</taxon>
        <taxon>Salamandridae</taxon>
        <taxon>Pleurodelinae</taxon>
        <taxon>Pleurodeles</taxon>
    </lineage>
</organism>
<proteinExistence type="predicted"/>
<feature type="region of interest" description="Disordered" evidence="1">
    <location>
        <begin position="133"/>
        <end position="170"/>
    </location>
</feature>
<evidence type="ECO:0000313" key="2">
    <source>
        <dbReference type="EMBL" id="KAJ1083620.1"/>
    </source>
</evidence>
<feature type="region of interest" description="Disordered" evidence="1">
    <location>
        <begin position="1"/>
        <end position="27"/>
    </location>
</feature>
<evidence type="ECO:0000313" key="3">
    <source>
        <dbReference type="Proteomes" id="UP001066276"/>
    </source>
</evidence>